<dbReference type="OrthoDB" id="9803371at2"/>
<keyword evidence="5 10" id="KW-0479">Metal-binding</keyword>
<comment type="cofactor">
    <cofactor evidence="10">
        <name>thiamine diphosphate</name>
        <dbReference type="ChEBI" id="CHEBI:58937"/>
    </cofactor>
    <text evidence="10">Binds 1 thiamine pyrophosphate per subunit.</text>
</comment>
<feature type="binding site" evidence="10">
    <location>
        <position position="148"/>
    </location>
    <ligand>
        <name>Mg(2+)</name>
        <dbReference type="ChEBI" id="CHEBI:18420"/>
    </ligand>
</feature>
<comment type="cofactor">
    <cofactor evidence="10">
        <name>Mg(2+)</name>
        <dbReference type="ChEBI" id="CHEBI:18420"/>
    </cofactor>
    <text evidence="10">Binds 1 Mg(2+) ion per subunit.</text>
</comment>
<dbReference type="PANTHER" id="PTHR43322">
    <property type="entry name" value="1-D-DEOXYXYLULOSE 5-PHOSPHATE SYNTHASE-RELATED"/>
    <property type="match status" value="1"/>
</dbReference>
<evidence type="ECO:0000313" key="13">
    <source>
        <dbReference type="Proteomes" id="UP000238426"/>
    </source>
</evidence>
<comment type="function">
    <text evidence="10">Catalyzes the acyloin condensation reaction between C atoms 2 and 3 of pyruvate and glyceraldehyde 3-phosphate to yield 1-deoxy-D-xylulose-5-phosphate (DXP).</text>
</comment>
<dbReference type="GO" id="GO:0009228">
    <property type="term" value="P:thiamine biosynthetic process"/>
    <property type="evidence" value="ECO:0007669"/>
    <property type="project" value="UniProtKB-UniRule"/>
</dbReference>
<dbReference type="PROSITE" id="PS00802">
    <property type="entry name" value="TRANSKETOLASE_2"/>
    <property type="match status" value="1"/>
</dbReference>
<keyword evidence="13" id="KW-1185">Reference proteome</keyword>
<dbReference type="InterPro" id="IPR005477">
    <property type="entry name" value="Dxylulose-5-P_synthase"/>
</dbReference>
<evidence type="ECO:0000256" key="9">
    <source>
        <dbReference type="ARBA" id="ARBA00023229"/>
    </source>
</evidence>
<dbReference type="EC" id="2.2.1.7" evidence="10"/>
<dbReference type="InterPro" id="IPR033248">
    <property type="entry name" value="Transketolase_C"/>
</dbReference>
<evidence type="ECO:0000256" key="8">
    <source>
        <dbReference type="ARBA" id="ARBA00023052"/>
    </source>
</evidence>
<evidence type="ECO:0000256" key="6">
    <source>
        <dbReference type="ARBA" id="ARBA00022842"/>
    </source>
</evidence>
<feature type="binding site" evidence="10">
    <location>
        <position position="177"/>
    </location>
    <ligand>
        <name>Mg(2+)</name>
        <dbReference type="ChEBI" id="CHEBI:18420"/>
    </ligand>
</feature>
<dbReference type="AlphaFoldDB" id="A0A2T1NC78"/>
<evidence type="ECO:0000256" key="1">
    <source>
        <dbReference type="ARBA" id="ARBA00004980"/>
    </source>
</evidence>
<dbReference type="Pfam" id="PF02779">
    <property type="entry name" value="Transket_pyr"/>
    <property type="match status" value="1"/>
</dbReference>
<comment type="caution">
    <text evidence="12">The sequence shown here is derived from an EMBL/GenBank/DDBJ whole genome shotgun (WGS) entry which is preliminary data.</text>
</comment>
<feature type="binding site" evidence="10">
    <location>
        <begin position="116"/>
        <end position="118"/>
    </location>
    <ligand>
        <name>thiamine diphosphate</name>
        <dbReference type="ChEBI" id="CHEBI:58937"/>
    </ligand>
</feature>
<evidence type="ECO:0000256" key="4">
    <source>
        <dbReference type="ARBA" id="ARBA00022679"/>
    </source>
</evidence>
<accession>A0A2T1NC78</accession>
<evidence type="ECO:0000256" key="5">
    <source>
        <dbReference type="ARBA" id="ARBA00022723"/>
    </source>
</evidence>
<comment type="similarity">
    <text evidence="2 10">Belongs to the transketolase family. DXPS subfamily.</text>
</comment>
<dbReference type="InterPro" id="IPR020826">
    <property type="entry name" value="Transketolase_BS"/>
</dbReference>
<dbReference type="FunFam" id="3.40.50.970:FF:000010">
    <property type="entry name" value="1-deoxy-D-xylulose-5-phosphate synthase"/>
    <property type="match status" value="1"/>
</dbReference>
<feature type="binding site" evidence="10">
    <location>
        <begin position="149"/>
        <end position="150"/>
    </location>
    <ligand>
        <name>thiamine diphosphate</name>
        <dbReference type="ChEBI" id="CHEBI:58937"/>
    </ligand>
</feature>
<feature type="binding site" evidence="10">
    <location>
        <position position="177"/>
    </location>
    <ligand>
        <name>thiamine diphosphate</name>
        <dbReference type="ChEBI" id="CHEBI:58937"/>
    </ligand>
</feature>
<comment type="subunit">
    <text evidence="3 10">Homodimer.</text>
</comment>
<dbReference type="NCBIfam" id="NF003933">
    <property type="entry name" value="PRK05444.2-2"/>
    <property type="match status" value="1"/>
</dbReference>
<evidence type="ECO:0000256" key="3">
    <source>
        <dbReference type="ARBA" id="ARBA00011738"/>
    </source>
</evidence>
<feature type="binding site" evidence="10">
    <location>
        <position position="335"/>
    </location>
    <ligand>
        <name>thiamine diphosphate</name>
        <dbReference type="ChEBI" id="CHEBI:58937"/>
    </ligand>
</feature>
<dbReference type="GO" id="GO:0008661">
    <property type="term" value="F:1-deoxy-D-xylulose-5-phosphate synthase activity"/>
    <property type="evidence" value="ECO:0007669"/>
    <property type="project" value="UniProtKB-UniRule"/>
</dbReference>
<dbReference type="GO" id="GO:0019288">
    <property type="term" value="P:isopentenyl diphosphate biosynthetic process, methylerythritol 4-phosphate pathway"/>
    <property type="evidence" value="ECO:0007669"/>
    <property type="project" value="TreeGrafter"/>
</dbReference>
<dbReference type="CDD" id="cd02007">
    <property type="entry name" value="TPP_DXS"/>
    <property type="match status" value="1"/>
</dbReference>
<dbReference type="Pfam" id="PF13292">
    <property type="entry name" value="DXP_synthase_N"/>
    <property type="match status" value="2"/>
</dbReference>
<dbReference type="SUPFAM" id="SSF52518">
    <property type="entry name" value="Thiamin diphosphate-binding fold (THDP-binding)"/>
    <property type="match status" value="2"/>
</dbReference>
<keyword evidence="8 10" id="KW-0786">Thiamine pyrophosphate</keyword>
<name>A0A2T1NC78_9FLAO</name>
<comment type="catalytic activity">
    <reaction evidence="10">
        <text>D-glyceraldehyde 3-phosphate + pyruvate + H(+) = 1-deoxy-D-xylulose 5-phosphate + CO2</text>
        <dbReference type="Rhea" id="RHEA:12605"/>
        <dbReference type="ChEBI" id="CHEBI:15361"/>
        <dbReference type="ChEBI" id="CHEBI:15378"/>
        <dbReference type="ChEBI" id="CHEBI:16526"/>
        <dbReference type="ChEBI" id="CHEBI:57792"/>
        <dbReference type="ChEBI" id="CHEBI:59776"/>
        <dbReference type="EC" id="2.2.1.7"/>
    </reaction>
</comment>
<evidence type="ECO:0000256" key="2">
    <source>
        <dbReference type="ARBA" id="ARBA00011081"/>
    </source>
</evidence>
<dbReference type="HAMAP" id="MF_00315">
    <property type="entry name" value="DXP_synth"/>
    <property type="match status" value="1"/>
</dbReference>
<comment type="caution">
    <text evidence="10">Lacks conserved residue(s) required for the propagation of feature annotation.</text>
</comment>
<dbReference type="Gene3D" id="3.40.50.970">
    <property type="match status" value="2"/>
</dbReference>
<dbReference type="PANTHER" id="PTHR43322:SF5">
    <property type="entry name" value="1-DEOXY-D-XYLULOSE-5-PHOSPHATE SYNTHASE, CHLOROPLASTIC"/>
    <property type="match status" value="1"/>
</dbReference>
<evidence type="ECO:0000259" key="11">
    <source>
        <dbReference type="SMART" id="SM00861"/>
    </source>
</evidence>
<evidence type="ECO:0000256" key="10">
    <source>
        <dbReference type="HAMAP-Rule" id="MF_00315"/>
    </source>
</evidence>
<dbReference type="RefSeq" id="WP_106462187.1">
    <property type="nucleotide sequence ID" value="NZ_PXOQ01000007.1"/>
</dbReference>
<dbReference type="InterPro" id="IPR009014">
    <property type="entry name" value="Transketo_C/PFOR_II"/>
</dbReference>
<keyword evidence="7 10" id="KW-0784">Thiamine biosynthesis</keyword>
<organism evidence="12 13">
    <name type="scientific">Aurantibacter aestuarii</name>
    <dbReference type="NCBI Taxonomy" id="1266046"/>
    <lineage>
        <taxon>Bacteria</taxon>
        <taxon>Pseudomonadati</taxon>
        <taxon>Bacteroidota</taxon>
        <taxon>Flavobacteriia</taxon>
        <taxon>Flavobacteriales</taxon>
        <taxon>Flavobacteriaceae</taxon>
        <taxon>Aurantibacter</taxon>
    </lineage>
</organism>
<reference evidence="12 13" key="1">
    <citation type="submission" date="2018-03" db="EMBL/GenBank/DDBJ databases">
        <title>Mesoflavibacter sp. HG37 and Mesoflavibacter sp. HG96 sp.nov., two marine bacteria isolated from seawater of Western Pacific Ocean.</title>
        <authorList>
            <person name="Cheng H."/>
            <person name="Wu Y.-H."/>
            <person name="Guo L.-L."/>
            <person name="Xu X.-W."/>
        </authorList>
    </citation>
    <scope>NUCLEOTIDE SEQUENCE [LARGE SCALE GENOMIC DNA]</scope>
    <source>
        <strain evidence="12 13">KCTC 32269</strain>
    </source>
</reference>
<dbReference type="GO" id="GO:0005829">
    <property type="term" value="C:cytosol"/>
    <property type="evidence" value="ECO:0007669"/>
    <property type="project" value="TreeGrafter"/>
</dbReference>
<dbReference type="SUPFAM" id="SSF52922">
    <property type="entry name" value="TK C-terminal domain-like"/>
    <property type="match status" value="1"/>
</dbReference>
<keyword evidence="4 10" id="KW-0808">Transferase</keyword>
<protein>
    <recommendedName>
        <fullName evidence="10">1-deoxy-D-xylulose-5-phosphate synthase</fullName>
        <ecNumber evidence="10">2.2.1.7</ecNumber>
    </recommendedName>
    <alternativeName>
        <fullName evidence="10">1-deoxyxylulose-5-phosphate synthase</fullName>
        <shortName evidence="10">DXP synthase</shortName>
        <shortName evidence="10">DXPS</shortName>
    </alternativeName>
</protein>
<dbReference type="GO" id="GO:0030976">
    <property type="term" value="F:thiamine pyrophosphate binding"/>
    <property type="evidence" value="ECO:0007669"/>
    <property type="project" value="UniProtKB-UniRule"/>
</dbReference>
<comment type="pathway">
    <text evidence="1 10">Metabolic intermediate biosynthesis; 1-deoxy-D-xylulose 5-phosphate biosynthesis; 1-deoxy-D-xylulose 5-phosphate from D-glyceraldehyde 3-phosphate and pyruvate: step 1/1.</text>
</comment>
<dbReference type="CDD" id="cd07033">
    <property type="entry name" value="TPP_PYR_DXS_TK_like"/>
    <property type="match status" value="1"/>
</dbReference>
<feature type="domain" description="Transketolase-like pyrimidine-binding" evidence="11">
    <location>
        <begin position="284"/>
        <end position="449"/>
    </location>
</feature>
<gene>
    <name evidence="10" type="primary">dxs</name>
    <name evidence="12" type="ORF">C7H52_01875</name>
</gene>
<dbReference type="EMBL" id="PXOQ01000007">
    <property type="protein sequence ID" value="PSG90045.1"/>
    <property type="molecule type" value="Genomic_DNA"/>
</dbReference>
<keyword evidence="9 10" id="KW-0414">Isoprene biosynthesis</keyword>
<dbReference type="SMART" id="SM00861">
    <property type="entry name" value="Transket_pyr"/>
    <property type="match status" value="1"/>
</dbReference>
<dbReference type="Gene3D" id="3.40.50.920">
    <property type="match status" value="1"/>
</dbReference>
<keyword evidence="6 10" id="KW-0460">Magnesium</keyword>
<dbReference type="UniPathway" id="UPA00064">
    <property type="reaction ID" value="UER00091"/>
</dbReference>
<dbReference type="InterPro" id="IPR029061">
    <property type="entry name" value="THDP-binding"/>
</dbReference>
<dbReference type="GO" id="GO:0000287">
    <property type="term" value="F:magnesium ion binding"/>
    <property type="evidence" value="ECO:0007669"/>
    <property type="project" value="UniProtKB-UniRule"/>
</dbReference>
<dbReference type="InterPro" id="IPR005475">
    <property type="entry name" value="Transketolase-like_Pyr-bd"/>
</dbReference>
<evidence type="ECO:0000313" key="12">
    <source>
        <dbReference type="EMBL" id="PSG90045.1"/>
    </source>
</evidence>
<dbReference type="GO" id="GO:0016114">
    <property type="term" value="P:terpenoid biosynthetic process"/>
    <property type="evidence" value="ECO:0007669"/>
    <property type="project" value="UniProtKB-UniRule"/>
</dbReference>
<proteinExistence type="inferred from homology"/>
<evidence type="ECO:0000256" key="7">
    <source>
        <dbReference type="ARBA" id="ARBA00022977"/>
    </source>
</evidence>
<dbReference type="Proteomes" id="UP000238426">
    <property type="component" value="Unassembled WGS sequence"/>
</dbReference>
<dbReference type="FunFam" id="3.40.50.970:FF:000005">
    <property type="entry name" value="1-deoxy-D-xylulose-5-phosphate synthase"/>
    <property type="match status" value="1"/>
</dbReference>
<feature type="binding site" evidence="10">
    <location>
        <position position="75"/>
    </location>
    <ligand>
        <name>thiamine diphosphate</name>
        <dbReference type="ChEBI" id="CHEBI:58937"/>
    </ligand>
</feature>
<dbReference type="Pfam" id="PF02780">
    <property type="entry name" value="Transketolase_C"/>
    <property type="match status" value="1"/>
</dbReference>
<sequence length="590" mass="65207">MHYTFLQHINTPADLKQLSEKDLEVLAAEIRHFIINIVSVKAGHLGANLGVVELTIAIHRIFDCAVNPLIWDVGHQAYTHKILTGRRDQFSTNRQLGGISGFPKREESLYDHFGVGHSSTSISAILGMAIASKLKKEDSKQHIAVIGDASIASGMAFEGLNHAGVTKANLLIILNDNAIGIDPSIGALKNYFTNVKKGKKQQDNIFEALDFKYFGPIDGHDLPLLLKTLEELKSIKGPKLLHIITTKGKGLKQAEENQVTYHAPGKFDALTGELVPKDTKDVFSKFQDVFGLTLLELAKLNPKIVGITPAMPTGSSLKYMMDVLPDRAFDVGIAEQHAVTFAAGLATQGFIPYCTIYSTFLQRAYDQIIHDVALQNLPVIFCVDRAGLVGEDGATHHGAFDISYLSCIPNLIIFSPRNEIELRNMLYTAQLNLKQPLAIRYPRGKGEIIDWKQPFEAITIGKNIELKKGTEIAIITTGTAATDVSKVILELQENDRIGHYDFRFIKPLDEHLLFEISRNYNQIIVVENNSQIGGLASLISSFLHEHNFSIKLESLGIPDRFIEHGTVEELHSIVGISANKIKSLLIELLN</sequence>